<dbReference type="OrthoDB" id="4248050at2"/>
<dbReference type="Proteomes" id="UP000295680">
    <property type="component" value="Unassembled WGS sequence"/>
</dbReference>
<feature type="transmembrane region" description="Helical" evidence="1">
    <location>
        <begin position="46"/>
        <end position="67"/>
    </location>
</feature>
<dbReference type="RefSeq" id="WP_132113659.1">
    <property type="nucleotide sequence ID" value="NZ_SLWS01000002.1"/>
</dbReference>
<reference evidence="2 3" key="1">
    <citation type="submission" date="2019-03" db="EMBL/GenBank/DDBJ databases">
        <title>Genomic Encyclopedia of Type Strains, Phase IV (KMG-IV): sequencing the most valuable type-strain genomes for metagenomic binning, comparative biology and taxonomic classification.</title>
        <authorList>
            <person name="Goeker M."/>
        </authorList>
    </citation>
    <scope>NUCLEOTIDE SEQUENCE [LARGE SCALE GENOMIC DNA]</scope>
    <source>
        <strain evidence="2 3">DSM 45934</strain>
    </source>
</reference>
<keyword evidence="3" id="KW-1185">Reference proteome</keyword>
<sequence length="208" mass="22550">MTGPLLFVLDRGPLVAGAMALAITPGMHVVLALGLERRVIRPRDQFLALIYGDPLLCLACGVGVALVPRELSGLIRSLAATQTALLVASCWLVFGIWQWRSETRLNYYSLAQALAPTKIWHQLAVYPVFGTLVTVTAVAGLGAPLGDRPVLAALGKVIILGCGAGWILLHLHDRRHPRLGHPPFDWRRLRPVPRPWPADSISLRATSG</sequence>
<keyword evidence="1" id="KW-0472">Membrane</keyword>
<evidence type="ECO:0000256" key="1">
    <source>
        <dbReference type="SAM" id="Phobius"/>
    </source>
</evidence>
<organism evidence="2 3">
    <name type="scientific">Actinocrispum wychmicini</name>
    <dbReference type="NCBI Taxonomy" id="1213861"/>
    <lineage>
        <taxon>Bacteria</taxon>
        <taxon>Bacillati</taxon>
        <taxon>Actinomycetota</taxon>
        <taxon>Actinomycetes</taxon>
        <taxon>Pseudonocardiales</taxon>
        <taxon>Pseudonocardiaceae</taxon>
        <taxon>Actinocrispum</taxon>
    </lineage>
</organism>
<feature type="transmembrane region" description="Helical" evidence="1">
    <location>
        <begin position="119"/>
        <end position="143"/>
    </location>
</feature>
<feature type="transmembrane region" description="Helical" evidence="1">
    <location>
        <begin position="12"/>
        <end position="34"/>
    </location>
</feature>
<proteinExistence type="predicted"/>
<gene>
    <name evidence="2" type="ORF">EV192_102260</name>
</gene>
<feature type="transmembrane region" description="Helical" evidence="1">
    <location>
        <begin position="149"/>
        <end position="169"/>
    </location>
</feature>
<evidence type="ECO:0000313" key="2">
    <source>
        <dbReference type="EMBL" id="TCO62123.1"/>
    </source>
</evidence>
<protein>
    <submittedName>
        <fullName evidence="2">Uncharacterized protein</fullName>
    </submittedName>
</protein>
<name>A0A4R2JPM5_9PSEU</name>
<accession>A0A4R2JPM5</accession>
<evidence type="ECO:0000313" key="3">
    <source>
        <dbReference type="Proteomes" id="UP000295680"/>
    </source>
</evidence>
<keyword evidence="1" id="KW-0812">Transmembrane</keyword>
<dbReference type="AlphaFoldDB" id="A0A4R2JPM5"/>
<comment type="caution">
    <text evidence="2">The sequence shown here is derived from an EMBL/GenBank/DDBJ whole genome shotgun (WGS) entry which is preliminary data.</text>
</comment>
<feature type="transmembrane region" description="Helical" evidence="1">
    <location>
        <begin position="79"/>
        <end position="99"/>
    </location>
</feature>
<keyword evidence="1" id="KW-1133">Transmembrane helix</keyword>
<dbReference type="EMBL" id="SLWS01000002">
    <property type="protein sequence ID" value="TCO62123.1"/>
    <property type="molecule type" value="Genomic_DNA"/>
</dbReference>